<sequence>MTVSQFDLVRRVVITSFSGIRKNPELVQILAGPAAGDVFEAVVQKDHSGQIGLVEIELTLLELHAIYSILSSAYVKVGSEEAFYMRNGFFSEHVQGVVWAIDSAMREL</sequence>
<evidence type="ECO:0000313" key="1">
    <source>
        <dbReference type="EMBL" id="UOE20671.1"/>
    </source>
</evidence>
<gene>
    <name evidence="1" type="ORF">NI17_005540</name>
</gene>
<accession>A0AA97LZ64</accession>
<evidence type="ECO:0000313" key="2">
    <source>
        <dbReference type="Proteomes" id="UP000265719"/>
    </source>
</evidence>
<dbReference type="AlphaFoldDB" id="A0AA97LZ64"/>
<dbReference type="KEGG" id="thao:NI17_005540"/>
<name>A0AA97LZ64_9ACTN</name>
<reference evidence="1" key="1">
    <citation type="submission" date="2020-10" db="EMBL/GenBank/DDBJ databases">
        <title>De novo genome project of the cellulose decomposer Thermobifida halotolerans type strain.</title>
        <authorList>
            <person name="Nagy I."/>
            <person name="Horvath B."/>
            <person name="Kukolya J."/>
            <person name="Nagy I."/>
            <person name="Orsini M."/>
        </authorList>
    </citation>
    <scope>NUCLEOTIDE SEQUENCE</scope>
    <source>
        <strain evidence="1">DSM 44931</strain>
    </source>
</reference>
<dbReference type="EMBL" id="CP063196">
    <property type="protein sequence ID" value="UOE20671.1"/>
    <property type="molecule type" value="Genomic_DNA"/>
</dbReference>
<keyword evidence="2" id="KW-1185">Reference proteome</keyword>
<dbReference type="RefSeq" id="WP_147416889.1">
    <property type="nucleotide sequence ID" value="NZ_CP063196.1"/>
</dbReference>
<protein>
    <submittedName>
        <fullName evidence="1">Uncharacterized protein</fullName>
    </submittedName>
</protein>
<proteinExistence type="predicted"/>
<dbReference type="Proteomes" id="UP000265719">
    <property type="component" value="Chromosome"/>
</dbReference>
<organism evidence="1 2">
    <name type="scientific">Thermobifida halotolerans</name>
    <dbReference type="NCBI Taxonomy" id="483545"/>
    <lineage>
        <taxon>Bacteria</taxon>
        <taxon>Bacillati</taxon>
        <taxon>Actinomycetota</taxon>
        <taxon>Actinomycetes</taxon>
        <taxon>Streptosporangiales</taxon>
        <taxon>Nocardiopsidaceae</taxon>
        <taxon>Thermobifida</taxon>
    </lineage>
</organism>